<dbReference type="InterPro" id="IPR036291">
    <property type="entry name" value="NAD(P)-bd_dom_sf"/>
</dbReference>
<dbReference type="PANTHER" id="PTHR43245:SF13">
    <property type="entry name" value="UDP-D-APIOSE_UDP-D-XYLOSE SYNTHASE 2"/>
    <property type="match status" value="1"/>
</dbReference>
<dbReference type="Gene3D" id="3.40.50.720">
    <property type="entry name" value="NAD(P)-binding Rossmann-like Domain"/>
    <property type="match status" value="1"/>
</dbReference>
<sequence>MRILVTGGTGFVGRWAVSALKEAGHEVVVCARRESAIPGCRTIEADLLDDRAAGRVMDWSRPEIVLHLGWYVEHGKFWNARENLDWVAATMRLATAAKTAGVRRFVCAGTCMEYDLEGERGPLPETAATKPSSLYGVSKDATRQLLEGYFGPHEIEFAWGRLFFIFGPNEQSDRLVSSIAISLLSGRPALMTSGVQVRDFCPVQDAGEALAALAVSTVTGPVNIGSGQGMRIAELAEEIRGAVGAGELRFGALPDRINEPRTILANIDRLQLEVGYEPRHAMRERVIETVQWWRDRVNSRTPI</sequence>
<accession>A0ABQ6CHR8</accession>
<dbReference type="RefSeq" id="WP_284312411.1">
    <property type="nucleotide sequence ID" value="NZ_BSPC01000023.1"/>
</dbReference>
<protein>
    <submittedName>
        <fullName evidence="2">CDP-4-dehydro-6-deoxy-D-gulose 4-reductase</fullName>
    </submittedName>
</protein>
<comment type="caution">
    <text evidence="2">The sequence shown here is derived from an EMBL/GenBank/DDBJ whole genome shotgun (WGS) entry which is preliminary data.</text>
</comment>
<keyword evidence="3" id="KW-1185">Reference proteome</keyword>
<dbReference type="Proteomes" id="UP001156882">
    <property type="component" value="Unassembled WGS sequence"/>
</dbReference>
<dbReference type="PANTHER" id="PTHR43245">
    <property type="entry name" value="BIFUNCTIONAL POLYMYXIN RESISTANCE PROTEIN ARNA"/>
    <property type="match status" value="1"/>
</dbReference>
<organism evidence="2 3">
    <name type="scientific">Labrys miyagiensis</name>
    <dbReference type="NCBI Taxonomy" id="346912"/>
    <lineage>
        <taxon>Bacteria</taxon>
        <taxon>Pseudomonadati</taxon>
        <taxon>Pseudomonadota</taxon>
        <taxon>Alphaproteobacteria</taxon>
        <taxon>Hyphomicrobiales</taxon>
        <taxon>Xanthobacteraceae</taxon>
        <taxon>Labrys</taxon>
    </lineage>
</organism>
<evidence type="ECO:0000259" key="1">
    <source>
        <dbReference type="Pfam" id="PF01370"/>
    </source>
</evidence>
<evidence type="ECO:0000313" key="3">
    <source>
        <dbReference type="Proteomes" id="UP001156882"/>
    </source>
</evidence>
<dbReference type="InterPro" id="IPR001509">
    <property type="entry name" value="Epimerase_deHydtase"/>
</dbReference>
<feature type="domain" description="NAD-dependent epimerase/dehydratase" evidence="1">
    <location>
        <begin position="3"/>
        <end position="225"/>
    </location>
</feature>
<proteinExistence type="predicted"/>
<dbReference type="InterPro" id="IPR050177">
    <property type="entry name" value="Lipid_A_modif_metabolic_enz"/>
</dbReference>
<evidence type="ECO:0000313" key="2">
    <source>
        <dbReference type="EMBL" id="GLS19470.1"/>
    </source>
</evidence>
<dbReference type="EMBL" id="BSPC01000023">
    <property type="protein sequence ID" value="GLS19470.1"/>
    <property type="molecule type" value="Genomic_DNA"/>
</dbReference>
<reference evidence="3" key="1">
    <citation type="journal article" date="2019" name="Int. J. Syst. Evol. Microbiol.">
        <title>The Global Catalogue of Microorganisms (GCM) 10K type strain sequencing project: providing services to taxonomists for standard genome sequencing and annotation.</title>
        <authorList>
            <consortium name="The Broad Institute Genomics Platform"/>
            <consortium name="The Broad Institute Genome Sequencing Center for Infectious Disease"/>
            <person name="Wu L."/>
            <person name="Ma J."/>
        </authorList>
    </citation>
    <scope>NUCLEOTIDE SEQUENCE [LARGE SCALE GENOMIC DNA]</scope>
    <source>
        <strain evidence="3">NBRC 101365</strain>
    </source>
</reference>
<dbReference type="SUPFAM" id="SSF51735">
    <property type="entry name" value="NAD(P)-binding Rossmann-fold domains"/>
    <property type="match status" value="1"/>
</dbReference>
<dbReference type="Pfam" id="PF01370">
    <property type="entry name" value="Epimerase"/>
    <property type="match status" value="1"/>
</dbReference>
<name>A0ABQ6CHR8_9HYPH</name>
<gene>
    <name evidence="2" type="ORF">GCM10007874_24870</name>
</gene>